<dbReference type="SUPFAM" id="SSF46689">
    <property type="entry name" value="Homeodomain-like"/>
    <property type="match status" value="1"/>
</dbReference>
<dbReference type="RefSeq" id="WP_344203597.1">
    <property type="nucleotide sequence ID" value="NZ_BAAAME010000005.1"/>
</dbReference>
<sequence length="180" mass="20357">MAIGNRLSTRFFDQGLELLAQEGYAGFKLIPLCDALEVSTGAFYHSFTSWKDYTTQLLEYWKLERTTRLVEIAEANPQASDRLDTLLTMTIDLPHRAEAAIRVWSQTDADVAEVQRSVDQGRYAVIYPAFLELVGDPQLAEHYARTGMYLLIGFEQADSLQSKETLRWSLQQVKDAATAT</sequence>
<comment type="caution">
    <text evidence="1">The sequence shown here is derived from an EMBL/GenBank/DDBJ whole genome shotgun (WGS) entry which is preliminary data.</text>
</comment>
<gene>
    <name evidence="1" type="ORF">GCM10009710_32920</name>
</gene>
<protein>
    <submittedName>
        <fullName evidence="1">TetR/AcrR family transcriptional regulator</fullName>
    </submittedName>
</protein>
<organism evidence="1 2">
    <name type="scientific">Aeromicrobium alkaliterrae</name>
    <dbReference type="NCBI Taxonomy" id="302168"/>
    <lineage>
        <taxon>Bacteria</taxon>
        <taxon>Bacillati</taxon>
        <taxon>Actinomycetota</taxon>
        <taxon>Actinomycetes</taxon>
        <taxon>Propionibacteriales</taxon>
        <taxon>Nocardioidaceae</taxon>
        <taxon>Aeromicrobium</taxon>
    </lineage>
</organism>
<dbReference type="Gene3D" id="1.10.357.10">
    <property type="entry name" value="Tetracycline Repressor, domain 2"/>
    <property type="match status" value="1"/>
</dbReference>
<dbReference type="InterPro" id="IPR009057">
    <property type="entry name" value="Homeodomain-like_sf"/>
</dbReference>
<dbReference type="Proteomes" id="UP001501057">
    <property type="component" value="Unassembled WGS sequence"/>
</dbReference>
<evidence type="ECO:0000313" key="2">
    <source>
        <dbReference type="Proteomes" id="UP001501057"/>
    </source>
</evidence>
<evidence type="ECO:0000313" key="1">
    <source>
        <dbReference type="EMBL" id="GAA1750413.1"/>
    </source>
</evidence>
<name>A0ABP4WAT3_9ACTN</name>
<accession>A0ABP4WAT3</accession>
<proteinExistence type="predicted"/>
<keyword evidence="2" id="KW-1185">Reference proteome</keyword>
<dbReference type="EMBL" id="BAAAME010000005">
    <property type="protein sequence ID" value="GAA1750413.1"/>
    <property type="molecule type" value="Genomic_DNA"/>
</dbReference>
<reference evidence="2" key="1">
    <citation type="journal article" date="2019" name="Int. J. Syst. Evol. Microbiol.">
        <title>The Global Catalogue of Microorganisms (GCM) 10K type strain sequencing project: providing services to taxonomists for standard genome sequencing and annotation.</title>
        <authorList>
            <consortium name="The Broad Institute Genomics Platform"/>
            <consortium name="The Broad Institute Genome Sequencing Center for Infectious Disease"/>
            <person name="Wu L."/>
            <person name="Ma J."/>
        </authorList>
    </citation>
    <scope>NUCLEOTIDE SEQUENCE [LARGE SCALE GENOMIC DNA]</scope>
    <source>
        <strain evidence="2">JCM 13518</strain>
    </source>
</reference>